<dbReference type="GO" id="GO:0005680">
    <property type="term" value="C:anaphase-promoting complex"/>
    <property type="evidence" value="ECO:0007669"/>
    <property type="project" value="InterPro"/>
</dbReference>
<dbReference type="InterPro" id="IPR024977">
    <property type="entry name" value="Apc4-like_WD40_dom"/>
</dbReference>
<protein>
    <recommendedName>
        <fullName evidence="1">Anaphase-promoting complex subunit 4</fullName>
    </recommendedName>
</protein>
<dbReference type="PANTHER" id="PTHR13260">
    <property type="entry name" value="ANAPHASE PROMOTING COMPLEX SUBUNIT 4 APC4"/>
    <property type="match status" value="1"/>
</dbReference>
<feature type="domain" description="Anaphase-promoting complex subunit 4 long" evidence="7">
    <location>
        <begin position="275"/>
        <end position="476"/>
    </location>
</feature>
<evidence type="ECO:0000259" key="6">
    <source>
        <dbReference type="Pfam" id="PF12894"/>
    </source>
</evidence>
<dbReference type="InterPro" id="IPR024789">
    <property type="entry name" value="APC4"/>
</dbReference>
<dbReference type="InterPro" id="IPR024790">
    <property type="entry name" value="APC4_long_dom"/>
</dbReference>
<evidence type="ECO:0000256" key="1">
    <source>
        <dbReference type="ARBA" id="ARBA00016067"/>
    </source>
</evidence>
<dbReference type="EMBL" id="JAUKUD010000001">
    <property type="protein sequence ID" value="KAK0753188.1"/>
    <property type="molecule type" value="Genomic_DNA"/>
</dbReference>
<keyword evidence="4" id="KW-0833">Ubl conjugation pathway</keyword>
<dbReference type="GO" id="GO:0031145">
    <property type="term" value="P:anaphase-promoting complex-dependent catabolic process"/>
    <property type="evidence" value="ECO:0007669"/>
    <property type="project" value="InterPro"/>
</dbReference>
<dbReference type="Pfam" id="PF12894">
    <property type="entry name" value="ANAPC4_WD40"/>
    <property type="match status" value="1"/>
</dbReference>
<dbReference type="AlphaFoldDB" id="A0AA40F8I2"/>
<keyword evidence="9" id="KW-1185">Reference proteome</keyword>
<accession>A0AA40F8I2</accession>
<feature type="domain" description="Anaphase-promoting complex subunit 4-like WD40" evidence="6">
    <location>
        <begin position="29"/>
        <end position="118"/>
    </location>
</feature>
<evidence type="ECO:0000256" key="2">
    <source>
        <dbReference type="ARBA" id="ARBA00022618"/>
    </source>
</evidence>
<dbReference type="Proteomes" id="UP001172155">
    <property type="component" value="Unassembled WGS sequence"/>
</dbReference>
<dbReference type="GO" id="GO:0034399">
    <property type="term" value="C:nuclear periphery"/>
    <property type="evidence" value="ECO:0007669"/>
    <property type="project" value="TreeGrafter"/>
</dbReference>
<dbReference type="Pfam" id="PF12896">
    <property type="entry name" value="ANAPC4"/>
    <property type="match status" value="1"/>
</dbReference>
<evidence type="ECO:0000256" key="3">
    <source>
        <dbReference type="ARBA" id="ARBA00022776"/>
    </source>
</evidence>
<name>A0AA40F8I2_9PEZI</name>
<dbReference type="InterPro" id="IPR015943">
    <property type="entry name" value="WD40/YVTN_repeat-like_dom_sf"/>
</dbReference>
<reference evidence="8" key="1">
    <citation type="submission" date="2023-06" db="EMBL/GenBank/DDBJ databases">
        <title>Genome-scale phylogeny and comparative genomics of the fungal order Sordariales.</title>
        <authorList>
            <consortium name="Lawrence Berkeley National Laboratory"/>
            <person name="Hensen N."/>
            <person name="Bonometti L."/>
            <person name="Westerberg I."/>
            <person name="Brannstrom I.O."/>
            <person name="Guillou S."/>
            <person name="Cros-Aarteil S."/>
            <person name="Calhoun S."/>
            <person name="Haridas S."/>
            <person name="Kuo A."/>
            <person name="Mondo S."/>
            <person name="Pangilinan J."/>
            <person name="Riley R."/>
            <person name="LaButti K."/>
            <person name="Andreopoulos B."/>
            <person name="Lipzen A."/>
            <person name="Chen C."/>
            <person name="Yanf M."/>
            <person name="Daum C."/>
            <person name="Ng V."/>
            <person name="Clum A."/>
            <person name="Steindorff A."/>
            <person name="Ohm R."/>
            <person name="Martin F."/>
            <person name="Silar P."/>
            <person name="Natvig D."/>
            <person name="Lalanne C."/>
            <person name="Gautier V."/>
            <person name="Ament-velasquez S.L."/>
            <person name="Kruys A."/>
            <person name="Hutchinson M.I."/>
            <person name="Powell A.J."/>
            <person name="Barry K."/>
            <person name="Miller A.N."/>
            <person name="Grigoriev I.V."/>
            <person name="Debuchy R."/>
            <person name="Gladieux P."/>
            <person name="Thoren M.H."/>
            <person name="Johannesson H."/>
        </authorList>
    </citation>
    <scope>NUCLEOTIDE SEQUENCE</scope>
    <source>
        <strain evidence="8">SMH3187-1</strain>
    </source>
</reference>
<proteinExistence type="predicted"/>
<organism evidence="8 9">
    <name type="scientific">Schizothecium vesticola</name>
    <dbReference type="NCBI Taxonomy" id="314040"/>
    <lineage>
        <taxon>Eukaryota</taxon>
        <taxon>Fungi</taxon>
        <taxon>Dikarya</taxon>
        <taxon>Ascomycota</taxon>
        <taxon>Pezizomycotina</taxon>
        <taxon>Sordariomycetes</taxon>
        <taxon>Sordariomycetidae</taxon>
        <taxon>Sordariales</taxon>
        <taxon>Schizotheciaceae</taxon>
        <taxon>Schizothecium</taxon>
    </lineage>
</organism>
<dbReference type="Gene3D" id="2.130.10.10">
    <property type="entry name" value="YVTN repeat-like/Quinoprotein amine dehydrogenase"/>
    <property type="match status" value="1"/>
</dbReference>
<gene>
    <name evidence="8" type="ORF">B0T18DRAFT_396216</name>
</gene>
<evidence type="ECO:0000256" key="4">
    <source>
        <dbReference type="ARBA" id="ARBA00022786"/>
    </source>
</evidence>
<keyword evidence="5" id="KW-0131">Cell cycle</keyword>
<dbReference type="PANTHER" id="PTHR13260:SF0">
    <property type="entry name" value="ANAPHASE-PROMOTING COMPLEX SUBUNIT 4"/>
    <property type="match status" value="1"/>
</dbReference>
<comment type="caution">
    <text evidence="8">The sequence shown here is derived from an EMBL/GenBank/DDBJ whole genome shotgun (WGS) entry which is preliminary data.</text>
</comment>
<dbReference type="GO" id="GO:0070979">
    <property type="term" value="P:protein K11-linked ubiquitination"/>
    <property type="evidence" value="ECO:0007669"/>
    <property type="project" value="TreeGrafter"/>
</dbReference>
<dbReference type="SUPFAM" id="SSF50978">
    <property type="entry name" value="WD40 repeat-like"/>
    <property type="match status" value="1"/>
</dbReference>
<dbReference type="InterPro" id="IPR036322">
    <property type="entry name" value="WD40_repeat_dom_sf"/>
</dbReference>
<dbReference type="GO" id="GO:0051301">
    <property type="term" value="P:cell division"/>
    <property type="evidence" value="ECO:0007669"/>
    <property type="project" value="UniProtKB-KW"/>
</dbReference>
<keyword evidence="2" id="KW-0132">Cell division</keyword>
<evidence type="ECO:0000313" key="9">
    <source>
        <dbReference type="Proteomes" id="UP001172155"/>
    </source>
</evidence>
<sequence>MTDAAAELPLFSASKLNAAVVPGGRLACNPVIDLTASVADGGHTVCIWRANDQLVAGHTERNQKADVLRWKEDGQFLAIGWSDAVVRLIGLESSKAVYHIRVCEAGSSAKIDFIAWSRNAMTRTSSTDRPSSRLRSHDIFPDEKRDLLDLPHELTFLEVETALPKISPLPVSGGSGDDIFVFSTTSSLEFVFRPMRPEDADAVHVMVVGTSDGGIHLSIYDSFVIGTFRFSNLPSGDPSPPAPVLQLCGHASHPNVSTHALLLKPQGPKPVSLYLWPMDLTFVHDSAVDISLLASKMTTMQNLLRYLKQAQSHMATEWQSTRELPGRFLNAVKEDLEKMEKGPMTIVQALSHTVVTGHVHPPLEEWLTESLNDRNHKRWEKAVVTGLENLRSLVHENFIPALERCGIILSRLLGIARFHESHKNIGFTSSRISRLMDMVSCLTVVANKILLLVMDELEHFSVFSIWLRLEIDKLSSPNLVDELTEKEATMDNAKVLTYIQRYLVSSPLALYFDEVTSEDYTRDEALLGDGGGSLLEILDKHLKRQEAGQPYMKALPRVDFLVNYLTSRANSVFGDIAEAQKQTVRFGQATELSVGLEIGRQDVHLCSKGKNGETSALAFTAVVPKGDGSRVYLFRTAIPIRNGKSGDTSTTTAGLELPRDVTILDFKFLDDSSLLILCGMKSHIGQPTGLLRIAYQSSGLSFSAYRQGTAPSVVEIGTPDLEKSTNKLCMSFRFPKTAGFTPVQMEVERANKARGDIPNRVCLLGRGNAQYRTYALPEDWEMDMAGLGLGGTGSSMAA</sequence>
<keyword evidence="3" id="KW-0498">Mitosis</keyword>
<evidence type="ECO:0000259" key="7">
    <source>
        <dbReference type="Pfam" id="PF12896"/>
    </source>
</evidence>
<evidence type="ECO:0000256" key="5">
    <source>
        <dbReference type="ARBA" id="ARBA00023306"/>
    </source>
</evidence>
<evidence type="ECO:0000313" key="8">
    <source>
        <dbReference type="EMBL" id="KAK0753188.1"/>
    </source>
</evidence>